<dbReference type="InterPro" id="IPR050465">
    <property type="entry name" value="UPF0194_transport"/>
</dbReference>
<name>C2G2X8_SPHSI</name>
<dbReference type="PANTHER" id="PTHR32347:SF23">
    <property type="entry name" value="BLL5650 PROTEIN"/>
    <property type="match status" value="1"/>
</dbReference>
<evidence type="ECO:0000259" key="4">
    <source>
        <dbReference type="Pfam" id="PF25967"/>
    </source>
</evidence>
<feature type="transmembrane region" description="Helical" evidence="3">
    <location>
        <begin position="38"/>
        <end position="57"/>
    </location>
</feature>
<dbReference type="Gene3D" id="2.40.420.20">
    <property type="match status" value="1"/>
</dbReference>
<dbReference type="Gene3D" id="1.10.287.470">
    <property type="entry name" value="Helix hairpin bin"/>
    <property type="match status" value="1"/>
</dbReference>
<dbReference type="AlphaFoldDB" id="C2G2X8"/>
<organism evidence="5 6">
    <name type="scientific">Sphingobacterium spiritivorum ATCC 33300</name>
    <dbReference type="NCBI Taxonomy" id="525372"/>
    <lineage>
        <taxon>Bacteria</taxon>
        <taxon>Pseudomonadati</taxon>
        <taxon>Bacteroidota</taxon>
        <taxon>Sphingobacteriia</taxon>
        <taxon>Sphingobacteriales</taxon>
        <taxon>Sphingobacteriaceae</taxon>
        <taxon>Sphingobacterium</taxon>
    </lineage>
</organism>
<dbReference type="InterPro" id="IPR058627">
    <property type="entry name" value="MdtA-like_C"/>
</dbReference>
<evidence type="ECO:0000313" key="5">
    <source>
        <dbReference type="EMBL" id="EEI90347.1"/>
    </source>
</evidence>
<keyword evidence="3" id="KW-0472">Membrane</keyword>
<accession>C2G2X8</accession>
<keyword evidence="3" id="KW-0812">Transmembrane</keyword>
<gene>
    <name evidence="5" type="ORF">HMPREF0765_3934</name>
</gene>
<keyword evidence="2" id="KW-0175">Coiled coil</keyword>
<evidence type="ECO:0000256" key="3">
    <source>
        <dbReference type="SAM" id="Phobius"/>
    </source>
</evidence>
<evidence type="ECO:0000256" key="1">
    <source>
        <dbReference type="ARBA" id="ARBA00004196"/>
    </source>
</evidence>
<dbReference type="Pfam" id="PF25967">
    <property type="entry name" value="RND-MFP_C"/>
    <property type="match status" value="1"/>
</dbReference>
<proteinExistence type="predicted"/>
<feature type="domain" description="Multidrug resistance protein MdtA-like C-terminal permuted SH3" evidence="4">
    <location>
        <begin position="368"/>
        <end position="424"/>
    </location>
</feature>
<sequence length="436" mass="49912">MNYILIKQMAQILLQNYQLHNSRIMDIAIPRKNRKKQYIALSILGFLAIIAAGIYLATRPSSLNIKKEEVQIKAVKYDSFEDFVVFQAQVDPLHAMLINIVEGGAVQELFVENGAMVTQGMPLARLYNPNTEFNFLSQETAIIEQMNNLNVQKLSLRNQELELSKELITIDHDYNDTKLQYDMNQKLYLNKVLAKNEWEKTQEKHRYQEERKNLIQKNISREKEINQIQIAQINQALQAMQKSLETLRENKKNFLVLAPVTGRLSSFDAVLGQTYQAGTSIGKVDVMKGYKLMAMIDEFYLEKINSGQTGNIEMKGESVPVRVSKILPEVKNGQFKIELDFTDKQPEGLQQGLSFGVKLILSGKEKKLVIPKGTFSNVSQGKWIFVVEGNKANRRSIELGRENPYYYEVISGLKEGDRIITSGYEDYKNIQLLNLN</sequence>
<keyword evidence="3" id="KW-1133">Transmembrane helix</keyword>
<dbReference type="PANTHER" id="PTHR32347">
    <property type="entry name" value="EFFLUX SYSTEM COMPONENT YKNX-RELATED"/>
    <property type="match status" value="1"/>
</dbReference>
<dbReference type="Gene3D" id="2.40.50.100">
    <property type="match status" value="1"/>
</dbReference>
<evidence type="ECO:0000313" key="6">
    <source>
        <dbReference type="Proteomes" id="UP000006241"/>
    </source>
</evidence>
<reference evidence="5 6" key="1">
    <citation type="submission" date="2009-01" db="EMBL/GenBank/DDBJ databases">
        <authorList>
            <person name="Qin X."/>
            <person name="Bachman B."/>
            <person name="Battles P."/>
            <person name="Bell A."/>
            <person name="Bess C."/>
            <person name="Bickham C."/>
            <person name="Chaboub L."/>
            <person name="Chen D."/>
            <person name="Coyle M."/>
            <person name="Deiros D.R."/>
            <person name="Dinh H."/>
            <person name="Forbes L."/>
            <person name="Fowler G."/>
            <person name="Francisco L."/>
            <person name="Fu Q."/>
            <person name="Gubbala S."/>
            <person name="Hale W."/>
            <person name="Han Y."/>
            <person name="Hemphill L."/>
            <person name="Highlander S.K."/>
            <person name="Hirani K."/>
            <person name="Hogues M."/>
            <person name="Jackson L."/>
            <person name="Jakkamsetti A."/>
            <person name="Javaid M."/>
            <person name="Jiang H."/>
            <person name="Korchina V."/>
            <person name="Kovar C."/>
            <person name="Lara F."/>
            <person name="Lee S."/>
            <person name="Mata R."/>
            <person name="Mathew T."/>
            <person name="Moen C."/>
            <person name="Morales K."/>
            <person name="Munidasa M."/>
            <person name="Nazareth L."/>
            <person name="Ngo R."/>
            <person name="Nguyen L."/>
            <person name="Okwuonu G."/>
            <person name="Ongeri F."/>
            <person name="Patil S."/>
            <person name="Petrosino J."/>
            <person name="Pham C."/>
            <person name="Pham P."/>
            <person name="Pu L.-L."/>
            <person name="Puazo M."/>
            <person name="Raj R."/>
            <person name="Reid J."/>
            <person name="Rouhana J."/>
            <person name="Saada N."/>
            <person name="Shang Y."/>
            <person name="Simmons D."/>
            <person name="Thornton R."/>
            <person name="Warren J."/>
            <person name="Weissenberger G."/>
            <person name="Zhang J."/>
            <person name="Zhang L."/>
            <person name="Zhou C."/>
            <person name="Zhu D."/>
            <person name="Muzny D."/>
            <person name="Worley K."/>
            <person name="Gibbs R."/>
        </authorList>
    </citation>
    <scope>NUCLEOTIDE SEQUENCE [LARGE SCALE GENOMIC DNA]</scope>
    <source>
        <strain evidence="5 6">ATCC 33300</strain>
    </source>
</reference>
<dbReference type="EMBL" id="ACHB01000091">
    <property type="protein sequence ID" value="EEI90347.1"/>
    <property type="molecule type" value="Genomic_DNA"/>
</dbReference>
<dbReference type="Proteomes" id="UP000006241">
    <property type="component" value="Unassembled WGS sequence"/>
</dbReference>
<protein>
    <submittedName>
        <fullName evidence="5">Efflux transporter, RND family, MFP subunit</fullName>
    </submittedName>
</protein>
<evidence type="ECO:0000256" key="2">
    <source>
        <dbReference type="ARBA" id="ARBA00023054"/>
    </source>
</evidence>
<dbReference type="GO" id="GO:0030313">
    <property type="term" value="C:cell envelope"/>
    <property type="evidence" value="ECO:0007669"/>
    <property type="project" value="UniProtKB-SubCell"/>
</dbReference>
<dbReference type="HOGENOM" id="CLU_018816_16_1_10"/>
<comment type="caution">
    <text evidence="5">The sequence shown here is derived from an EMBL/GenBank/DDBJ whole genome shotgun (WGS) entry which is preliminary data.</text>
</comment>
<comment type="subcellular location">
    <subcellularLocation>
        <location evidence="1">Cell envelope</location>
    </subcellularLocation>
</comment>